<gene>
    <name evidence="2" type="ORF">BCF44_106377</name>
</gene>
<accession>A0A3E0HL47</accession>
<dbReference type="GO" id="GO:0047617">
    <property type="term" value="F:fatty acyl-CoA hydrolase activity"/>
    <property type="evidence" value="ECO:0007669"/>
    <property type="project" value="TreeGrafter"/>
</dbReference>
<sequence>MTESLLITQPVSAPGVLLLGGSEGSLPERDARVLAEEGYHVLALAYFGRPTLPPGLVDIPLEYFFAAVDKIASFSDGPIAIVGGSRGGEAALLIGAHDKRVGAVVSVAGSGLVTQGIDYRAGALLDILGTPAASWTLRRRPLDYVPYEVGDEMRDLVERGEPVPLRLAYPEPPAEVERYRIPVERIGGPVLMLSGGDDTMWPSVGYSQLAADSADNVEHRIYEGAGHTIAGPPGAPFTTTVLPGPGVRFEVGGTPEINTKARAAAWSATLEFLHENLGVTR</sequence>
<reference evidence="2 3" key="1">
    <citation type="submission" date="2018-08" db="EMBL/GenBank/DDBJ databases">
        <title>Genomic Encyclopedia of Archaeal and Bacterial Type Strains, Phase II (KMG-II): from individual species to whole genera.</title>
        <authorList>
            <person name="Goeker M."/>
        </authorList>
    </citation>
    <scope>NUCLEOTIDE SEQUENCE [LARGE SCALE GENOMIC DNA]</scope>
    <source>
        <strain evidence="2 3">DSM 45791</strain>
    </source>
</reference>
<dbReference type="AlphaFoldDB" id="A0A3E0HL47"/>
<dbReference type="PANTHER" id="PTHR10824">
    <property type="entry name" value="ACYL-COENZYME A THIOESTERASE-RELATED"/>
    <property type="match status" value="1"/>
</dbReference>
<keyword evidence="2" id="KW-0378">Hydrolase</keyword>
<organism evidence="2 3">
    <name type="scientific">Kutzneria buriramensis</name>
    <dbReference type="NCBI Taxonomy" id="1045776"/>
    <lineage>
        <taxon>Bacteria</taxon>
        <taxon>Bacillati</taxon>
        <taxon>Actinomycetota</taxon>
        <taxon>Actinomycetes</taxon>
        <taxon>Pseudonocardiales</taxon>
        <taxon>Pseudonocardiaceae</taxon>
        <taxon>Kutzneria</taxon>
    </lineage>
</organism>
<dbReference type="SUPFAM" id="SSF53474">
    <property type="entry name" value="alpha/beta-Hydrolases"/>
    <property type="match status" value="1"/>
</dbReference>
<dbReference type="InterPro" id="IPR029058">
    <property type="entry name" value="AB_hydrolase_fold"/>
</dbReference>
<keyword evidence="3" id="KW-1185">Reference proteome</keyword>
<dbReference type="InterPro" id="IPR014940">
    <property type="entry name" value="BAAT_C"/>
</dbReference>
<dbReference type="GO" id="GO:0006631">
    <property type="term" value="P:fatty acid metabolic process"/>
    <property type="evidence" value="ECO:0007669"/>
    <property type="project" value="TreeGrafter"/>
</dbReference>
<dbReference type="Gene3D" id="3.40.50.1820">
    <property type="entry name" value="alpha/beta hydrolase"/>
    <property type="match status" value="1"/>
</dbReference>
<dbReference type="Proteomes" id="UP000256269">
    <property type="component" value="Unassembled WGS sequence"/>
</dbReference>
<evidence type="ECO:0000313" key="3">
    <source>
        <dbReference type="Proteomes" id="UP000256269"/>
    </source>
</evidence>
<dbReference type="RefSeq" id="WP_170217632.1">
    <property type="nucleotide sequence ID" value="NZ_CP144375.1"/>
</dbReference>
<evidence type="ECO:0000313" key="2">
    <source>
        <dbReference type="EMBL" id="REH47212.1"/>
    </source>
</evidence>
<comment type="caution">
    <text evidence="2">The sequence shown here is derived from an EMBL/GenBank/DDBJ whole genome shotgun (WGS) entry which is preliminary data.</text>
</comment>
<name>A0A3E0HL47_9PSEU</name>
<dbReference type="GO" id="GO:0006637">
    <property type="term" value="P:acyl-CoA metabolic process"/>
    <property type="evidence" value="ECO:0007669"/>
    <property type="project" value="TreeGrafter"/>
</dbReference>
<dbReference type="Pfam" id="PF08840">
    <property type="entry name" value="BAAT_C"/>
    <property type="match status" value="1"/>
</dbReference>
<dbReference type="PANTHER" id="PTHR10824:SF4">
    <property type="entry name" value="ACYL-COENZYME A THIOESTERASE 1-LIKE"/>
    <property type="match status" value="1"/>
</dbReference>
<feature type="domain" description="BAAT/Acyl-CoA thioester hydrolase C-terminal" evidence="1">
    <location>
        <begin position="59"/>
        <end position="278"/>
    </location>
</feature>
<protein>
    <submittedName>
        <fullName evidence="2">Alpha-beta hydrolase superfamily lysophospholipase</fullName>
    </submittedName>
</protein>
<dbReference type="EMBL" id="QUNO01000006">
    <property type="protein sequence ID" value="REH47212.1"/>
    <property type="molecule type" value="Genomic_DNA"/>
</dbReference>
<evidence type="ECO:0000259" key="1">
    <source>
        <dbReference type="Pfam" id="PF08840"/>
    </source>
</evidence>
<proteinExistence type="predicted"/>